<feature type="compositionally biased region" description="Low complexity" evidence="1">
    <location>
        <begin position="182"/>
        <end position="195"/>
    </location>
</feature>
<dbReference type="SUPFAM" id="SSF49562">
    <property type="entry name" value="C2 domain (Calcium/lipid-binding domain, CaLB)"/>
    <property type="match status" value="1"/>
</dbReference>
<keyword evidence="3" id="KW-1185">Reference proteome</keyword>
<evidence type="ECO:0000313" key="3">
    <source>
        <dbReference type="Proteomes" id="UP001189429"/>
    </source>
</evidence>
<evidence type="ECO:0000313" key="2">
    <source>
        <dbReference type="EMBL" id="CAK0899614.1"/>
    </source>
</evidence>
<feature type="region of interest" description="Disordered" evidence="1">
    <location>
        <begin position="154"/>
        <end position="277"/>
    </location>
</feature>
<organism evidence="2 3">
    <name type="scientific">Prorocentrum cordatum</name>
    <dbReference type="NCBI Taxonomy" id="2364126"/>
    <lineage>
        <taxon>Eukaryota</taxon>
        <taxon>Sar</taxon>
        <taxon>Alveolata</taxon>
        <taxon>Dinophyceae</taxon>
        <taxon>Prorocentrales</taxon>
        <taxon>Prorocentraceae</taxon>
        <taxon>Prorocentrum</taxon>
    </lineage>
</organism>
<dbReference type="CDD" id="cd00030">
    <property type="entry name" value="C2"/>
    <property type="match status" value="1"/>
</dbReference>
<dbReference type="EMBL" id="CAUYUJ010020633">
    <property type="protein sequence ID" value="CAK0899614.1"/>
    <property type="molecule type" value="Genomic_DNA"/>
</dbReference>
<proteinExistence type="predicted"/>
<sequence>MEATGLPKSSSVGGSAVFVSVRVDSQACGKSPSVSPTPSARWSYREELRCPPGASSLILEVKRAGLTGSHYVGGCSIQISDISVMDNEVLPLFDASAREVGQLRVSIQRLGGPAGHAPSGGLANQAGGAFARAGTGSVLGGGAPSPAGAFAGRSGTGSMLGGPGPSALPGGLTNMAGLHNEAAGGSSFHPSASSSYRAGASFQDVPGETLDGRSRSRANTLGGRGQGEDPGDAFSERGSMSVPTASFGGLVNHAAENRPWPPPRPPRACLAPGAAAG</sequence>
<dbReference type="InterPro" id="IPR035892">
    <property type="entry name" value="C2_domain_sf"/>
</dbReference>
<evidence type="ECO:0000256" key="1">
    <source>
        <dbReference type="SAM" id="MobiDB-lite"/>
    </source>
</evidence>
<reference evidence="2" key="1">
    <citation type="submission" date="2023-10" db="EMBL/GenBank/DDBJ databases">
        <authorList>
            <person name="Chen Y."/>
            <person name="Shah S."/>
            <person name="Dougan E. K."/>
            <person name="Thang M."/>
            <person name="Chan C."/>
        </authorList>
    </citation>
    <scope>NUCLEOTIDE SEQUENCE [LARGE SCALE GENOMIC DNA]</scope>
</reference>
<feature type="compositionally biased region" description="Low complexity" evidence="1">
    <location>
        <begin position="267"/>
        <end position="277"/>
    </location>
</feature>
<feature type="compositionally biased region" description="Gly residues" evidence="1">
    <location>
        <begin position="154"/>
        <end position="164"/>
    </location>
</feature>
<dbReference type="Proteomes" id="UP001189429">
    <property type="component" value="Unassembled WGS sequence"/>
</dbReference>
<name>A0ABN9XJ19_9DINO</name>
<gene>
    <name evidence="2" type="ORF">PCOR1329_LOCUS77082</name>
</gene>
<accession>A0ABN9XJ19</accession>
<dbReference type="Gene3D" id="2.60.40.150">
    <property type="entry name" value="C2 domain"/>
    <property type="match status" value="1"/>
</dbReference>
<protein>
    <recommendedName>
        <fullName evidence="4">C2 NT-type domain-containing protein</fullName>
    </recommendedName>
</protein>
<evidence type="ECO:0008006" key="4">
    <source>
        <dbReference type="Google" id="ProtNLM"/>
    </source>
</evidence>
<comment type="caution">
    <text evidence="2">The sequence shown here is derived from an EMBL/GenBank/DDBJ whole genome shotgun (WGS) entry which is preliminary data.</text>
</comment>